<dbReference type="PROSITE" id="PS51257">
    <property type="entry name" value="PROKAR_LIPOPROTEIN"/>
    <property type="match status" value="1"/>
</dbReference>
<proteinExistence type="predicted"/>
<dbReference type="AlphaFoldDB" id="A0A0Q9WNS5"/>
<accession>A0A0Q9WNS5</accession>
<dbReference type="InParanoid" id="A0A0Q9WNS5"/>
<feature type="transmembrane region" description="Helical" evidence="1">
    <location>
        <begin position="16"/>
        <end position="41"/>
    </location>
</feature>
<keyword evidence="1" id="KW-1133">Transmembrane helix</keyword>
<keyword evidence="3" id="KW-1185">Reference proteome</keyword>
<evidence type="ECO:0000256" key="1">
    <source>
        <dbReference type="SAM" id="Phobius"/>
    </source>
</evidence>
<gene>
    <name evidence="2" type="primary">Dwil\GK27989</name>
    <name evidence="2" type="ORF">Dwil_GK27989</name>
</gene>
<evidence type="ECO:0000313" key="3">
    <source>
        <dbReference type="Proteomes" id="UP000007798"/>
    </source>
</evidence>
<name>A0A0Q9WNS5_DROWI</name>
<protein>
    <submittedName>
        <fullName evidence="2">Uncharacterized protein</fullName>
    </submittedName>
</protein>
<dbReference type="Proteomes" id="UP000007798">
    <property type="component" value="Unassembled WGS sequence"/>
</dbReference>
<keyword evidence="1" id="KW-0812">Transmembrane</keyword>
<reference evidence="2 3" key="1">
    <citation type="journal article" date="2007" name="Nature">
        <title>Evolution of genes and genomes on the Drosophila phylogeny.</title>
        <authorList>
            <consortium name="Drosophila 12 Genomes Consortium"/>
            <person name="Clark A.G."/>
            <person name="Eisen M.B."/>
            <person name="Smith D.R."/>
            <person name="Bergman C.M."/>
            <person name="Oliver B."/>
            <person name="Markow T.A."/>
            <person name="Kaufman T.C."/>
            <person name="Kellis M."/>
            <person name="Gelbart W."/>
            <person name="Iyer V.N."/>
            <person name="Pollard D.A."/>
            <person name="Sackton T.B."/>
            <person name="Larracuente A.M."/>
            <person name="Singh N.D."/>
            <person name="Abad J.P."/>
            <person name="Abt D.N."/>
            <person name="Adryan B."/>
            <person name="Aguade M."/>
            <person name="Akashi H."/>
            <person name="Anderson W.W."/>
            <person name="Aquadro C.F."/>
            <person name="Ardell D.H."/>
            <person name="Arguello R."/>
            <person name="Artieri C.G."/>
            <person name="Barbash D.A."/>
            <person name="Barker D."/>
            <person name="Barsanti P."/>
            <person name="Batterham P."/>
            <person name="Batzoglou S."/>
            <person name="Begun D."/>
            <person name="Bhutkar A."/>
            <person name="Blanco E."/>
            <person name="Bosak S.A."/>
            <person name="Bradley R.K."/>
            <person name="Brand A.D."/>
            <person name="Brent M.R."/>
            <person name="Brooks A.N."/>
            <person name="Brown R.H."/>
            <person name="Butlin R.K."/>
            <person name="Caggese C."/>
            <person name="Calvi B.R."/>
            <person name="Bernardo de Carvalho A."/>
            <person name="Caspi A."/>
            <person name="Castrezana S."/>
            <person name="Celniker S.E."/>
            <person name="Chang J.L."/>
            <person name="Chapple C."/>
            <person name="Chatterji S."/>
            <person name="Chinwalla A."/>
            <person name="Civetta A."/>
            <person name="Clifton S.W."/>
            <person name="Comeron J.M."/>
            <person name="Costello J.C."/>
            <person name="Coyne J.A."/>
            <person name="Daub J."/>
            <person name="David R.G."/>
            <person name="Delcher A.L."/>
            <person name="Delehaunty K."/>
            <person name="Do C.B."/>
            <person name="Ebling H."/>
            <person name="Edwards K."/>
            <person name="Eickbush T."/>
            <person name="Evans J.D."/>
            <person name="Filipski A."/>
            <person name="Findeiss S."/>
            <person name="Freyhult E."/>
            <person name="Fulton L."/>
            <person name="Fulton R."/>
            <person name="Garcia A.C."/>
            <person name="Gardiner A."/>
            <person name="Garfield D.A."/>
            <person name="Garvin B.E."/>
            <person name="Gibson G."/>
            <person name="Gilbert D."/>
            <person name="Gnerre S."/>
            <person name="Godfrey J."/>
            <person name="Good R."/>
            <person name="Gotea V."/>
            <person name="Gravely B."/>
            <person name="Greenberg A.J."/>
            <person name="Griffiths-Jones S."/>
            <person name="Gross S."/>
            <person name="Guigo R."/>
            <person name="Gustafson E.A."/>
            <person name="Haerty W."/>
            <person name="Hahn M.W."/>
            <person name="Halligan D.L."/>
            <person name="Halpern A.L."/>
            <person name="Halter G.M."/>
            <person name="Han M.V."/>
            <person name="Heger A."/>
            <person name="Hillier L."/>
            <person name="Hinrichs A.S."/>
            <person name="Holmes I."/>
            <person name="Hoskins R.A."/>
            <person name="Hubisz M.J."/>
            <person name="Hultmark D."/>
            <person name="Huntley M.A."/>
            <person name="Jaffe D.B."/>
            <person name="Jagadeeshan S."/>
            <person name="Jeck W.R."/>
            <person name="Johnson J."/>
            <person name="Jones C.D."/>
            <person name="Jordan W.C."/>
            <person name="Karpen G.H."/>
            <person name="Kataoka E."/>
            <person name="Keightley P.D."/>
            <person name="Kheradpour P."/>
            <person name="Kirkness E.F."/>
            <person name="Koerich L.B."/>
            <person name="Kristiansen K."/>
            <person name="Kudrna D."/>
            <person name="Kulathinal R.J."/>
            <person name="Kumar S."/>
            <person name="Kwok R."/>
            <person name="Lander E."/>
            <person name="Langley C.H."/>
            <person name="Lapoint R."/>
            <person name="Lazzaro B.P."/>
            <person name="Lee S.J."/>
            <person name="Levesque L."/>
            <person name="Li R."/>
            <person name="Lin C.F."/>
            <person name="Lin M.F."/>
            <person name="Lindblad-Toh K."/>
            <person name="Llopart A."/>
            <person name="Long M."/>
            <person name="Low L."/>
            <person name="Lozovsky E."/>
            <person name="Lu J."/>
            <person name="Luo M."/>
            <person name="Machado C.A."/>
            <person name="Makalowski W."/>
            <person name="Marzo M."/>
            <person name="Matsuda M."/>
            <person name="Matzkin L."/>
            <person name="McAllister B."/>
            <person name="McBride C.S."/>
            <person name="McKernan B."/>
            <person name="McKernan K."/>
            <person name="Mendez-Lago M."/>
            <person name="Minx P."/>
            <person name="Mollenhauer M.U."/>
            <person name="Montooth K."/>
            <person name="Mount S.M."/>
            <person name="Mu X."/>
            <person name="Myers E."/>
            <person name="Negre B."/>
            <person name="Newfeld S."/>
            <person name="Nielsen R."/>
            <person name="Noor M.A."/>
            <person name="O'Grady P."/>
            <person name="Pachter L."/>
            <person name="Papaceit M."/>
            <person name="Parisi M.J."/>
            <person name="Parisi M."/>
            <person name="Parts L."/>
            <person name="Pedersen J.S."/>
            <person name="Pesole G."/>
            <person name="Phillippy A.M."/>
            <person name="Ponting C.P."/>
            <person name="Pop M."/>
            <person name="Porcelli D."/>
            <person name="Powell J.R."/>
            <person name="Prohaska S."/>
            <person name="Pruitt K."/>
            <person name="Puig M."/>
            <person name="Quesneville H."/>
            <person name="Ram K.R."/>
            <person name="Rand D."/>
            <person name="Rasmussen M.D."/>
            <person name="Reed L.K."/>
            <person name="Reenan R."/>
            <person name="Reily A."/>
            <person name="Remington K.A."/>
            <person name="Rieger T.T."/>
            <person name="Ritchie M.G."/>
            <person name="Robin C."/>
            <person name="Rogers Y.H."/>
            <person name="Rohde C."/>
            <person name="Rozas J."/>
            <person name="Rubenfield M.J."/>
            <person name="Ruiz A."/>
            <person name="Russo S."/>
            <person name="Salzberg S.L."/>
            <person name="Sanchez-Gracia A."/>
            <person name="Saranga D.J."/>
            <person name="Sato H."/>
            <person name="Schaeffer S.W."/>
            <person name="Schatz M.C."/>
            <person name="Schlenke T."/>
            <person name="Schwartz R."/>
            <person name="Segarra C."/>
            <person name="Singh R.S."/>
            <person name="Sirot L."/>
            <person name="Sirota M."/>
            <person name="Sisneros N.B."/>
            <person name="Smith C.D."/>
            <person name="Smith T.F."/>
            <person name="Spieth J."/>
            <person name="Stage D.E."/>
            <person name="Stark A."/>
            <person name="Stephan W."/>
            <person name="Strausberg R.L."/>
            <person name="Strempel S."/>
            <person name="Sturgill D."/>
            <person name="Sutton G."/>
            <person name="Sutton G.G."/>
            <person name="Tao W."/>
            <person name="Teichmann S."/>
            <person name="Tobari Y.N."/>
            <person name="Tomimura Y."/>
            <person name="Tsolas J.M."/>
            <person name="Valente V.L."/>
            <person name="Venter E."/>
            <person name="Venter J.C."/>
            <person name="Vicario S."/>
            <person name="Vieira F.G."/>
            <person name="Vilella A.J."/>
            <person name="Villasante A."/>
            <person name="Walenz B."/>
            <person name="Wang J."/>
            <person name="Wasserman M."/>
            <person name="Watts T."/>
            <person name="Wilson D."/>
            <person name="Wilson R.K."/>
            <person name="Wing R.A."/>
            <person name="Wolfner M.F."/>
            <person name="Wong A."/>
            <person name="Wong G.K."/>
            <person name="Wu C.I."/>
            <person name="Wu G."/>
            <person name="Yamamoto D."/>
            <person name="Yang H.P."/>
            <person name="Yang S.P."/>
            <person name="Yorke J.A."/>
            <person name="Yoshida K."/>
            <person name="Zdobnov E."/>
            <person name="Zhang P."/>
            <person name="Zhang Y."/>
            <person name="Zimin A.V."/>
            <person name="Baldwin J."/>
            <person name="Abdouelleil A."/>
            <person name="Abdulkadir J."/>
            <person name="Abebe A."/>
            <person name="Abera B."/>
            <person name="Abreu J."/>
            <person name="Acer S.C."/>
            <person name="Aftuck L."/>
            <person name="Alexander A."/>
            <person name="An P."/>
            <person name="Anderson E."/>
            <person name="Anderson S."/>
            <person name="Arachi H."/>
            <person name="Azer M."/>
            <person name="Bachantsang P."/>
            <person name="Barry A."/>
            <person name="Bayul T."/>
            <person name="Berlin A."/>
            <person name="Bessette D."/>
            <person name="Bloom T."/>
            <person name="Blye J."/>
            <person name="Boguslavskiy L."/>
            <person name="Bonnet C."/>
            <person name="Boukhgalter B."/>
            <person name="Bourzgui I."/>
            <person name="Brown A."/>
            <person name="Cahill P."/>
            <person name="Channer S."/>
            <person name="Cheshatsang Y."/>
            <person name="Chuda L."/>
            <person name="Citroen M."/>
            <person name="Collymore A."/>
            <person name="Cooke P."/>
            <person name="Costello M."/>
            <person name="D'Aco K."/>
            <person name="Daza R."/>
            <person name="De Haan G."/>
            <person name="DeGray S."/>
            <person name="DeMaso C."/>
            <person name="Dhargay N."/>
            <person name="Dooley K."/>
            <person name="Dooley E."/>
            <person name="Doricent M."/>
            <person name="Dorje P."/>
            <person name="Dorjee K."/>
            <person name="Dupes A."/>
            <person name="Elong R."/>
            <person name="Falk J."/>
            <person name="Farina A."/>
            <person name="Faro S."/>
            <person name="Ferguson D."/>
            <person name="Fisher S."/>
            <person name="Foley C.D."/>
            <person name="Franke A."/>
            <person name="Friedrich D."/>
            <person name="Gadbois L."/>
            <person name="Gearin G."/>
            <person name="Gearin C.R."/>
            <person name="Giannoukos G."/>
            <person name="Goode T."/>
            <person name="Graham J."/>
            <person name="Grandbois E."/>
            <person name="Grewal S."/>
            <person name="Gyaltsen K."/>
            <person name="Hafez N."/>
            <person name="Hagos B."/>
            <person name="Hall J."/>
            <person name="Henson C."/>
            <person name="Hollinger A."/>
            <person name="Honan T."/>
            <person name="Huard M.D."/>
            <person name="Hughes L."/>
            <person name="Hurhula B."/>
            <person name="Husby M.E."/>
            <person name="Kamat A."/>
            <person name="Kanga B."/>
            <person name="Kashin S."/>
            <person name="Khazanovich D."/>
            <person name="Kisner P."/>
            <person name="Lance K."/>
            <person name="Lara M."/>
            <person name="Lee W."/>
            <person name="Lennon N."/>
            <person name="Letendre F."/>
            <person name="LeVine R."/>
            <person name="Lipovsky A."/>
            <person name="Liu X."/>
            <person name="Liu J."/>
            <person name="Liu S."/>
            <person name="Lokyitsang T."/>
            <person name="Lokyitsang Y."/>
            <person name="Lubonja R."/>
            <person name="Lui A."/>
            <person name="MacDonald P."/>
            <person name="Magnisalis V."/>
            <person name="Maru K."/>
            <person name="Matthews C."/>
            <person name="McCusker W."/>
            <person name="McDonough S."/>
            <person name="Mehta T."/>
            <person name="Meldrim J."/>
            <person name="Meneus L."/>
            <person name="Mihai O."/>
            <person name="Mihalev A."/>
            <person name="Mihova T."/>
            <person name="Mittelman R."/>
            <person name="Mlenga V."/>
            <person name="Montmayeur A."/>
            <person name="Mulrain L."/>
            <person name="Navidi A."/>
            <person name="Naylor J."/>
            <person name="Negash T."/>
            <person name="Nguyen T."/>
            <person name="Nguyen N."/>
            <person name="Nicol R."/>
            <person name="Norbu C."/>
            <person name="Norbu N."/>
            <person name="Novod N."/>
            <person name="O'Neill B."/>
            <person name="Osman S."/>
            <person name="Markiewicz E."/>
            <person name="Oyono O.L."/>
            <person name="Patti C."/>
            <person name="Phunkhang P."/>
            <person name="Pierre F."/>
            <person name="Priest M."/>
            <person name="Raghuraman S."/>
            <person name="Rege F."/>
            <person name="Reyes R."/>
            <person name="Rise C."/>
            <person name="Rogov P."/>
            <person name="Ross K."/>
            <person name="Ryan E."/>
            <person name="Settipalli S."/>
            <person name="Shea T."/>
            <person name="Sherpa N."/>
            <person name="Shi L."/>
            <person name="Shih D."/>
            <person name="Sparrow T."/>
            <person name="Spaulding J."/>
            <person name="Stalker J."/>
            <person name="Stange-Thomann N."/>
            <person name="Stavropoulos S."/>
            <person name="Stone C."/>
            <person name="Strader C."/>
            <person name="Tesfaye S."/>
            <person name="Thomson T."/>
            <person name="Thoulutsang Y."/>
            <person name="Thoulutsang D."/>
            <person name="Topham K."/>
            <person name="Topping I."/>
            <person name="Tsamla T."/>
            <person name="Vassiliev H."/>
            <person name="Vo A."/>
            <person name="Wangchuk T."/>
            <person name="Wangdi T."/>
            <person name="Weiand M."/>
            <person name="Wilkinson J."/>
            <person name="Wilson A."/>
            <person name="Yadav S."/>
            <person name="Young G."/>
            <person name="Yu Q."/>
            <person name="Zembek L."/>
            <person name="Zhong D."/>
            <person name="Zimmer A."/>
            <person name="Zwirko Z."/>
            <person name="Jaffe D.B."/>
            <person name="Alvarez P."/>
            <person name="Brockman W."/>
            <person name="Butler J."/>
            <person name="Chin C."/>
            <person name="Gnerre S."/>
            <person name="Grabherr M."/>
            <person name="Kleber M."/>
            <person name="Mauceli E."/>
            <person name="MacCallum I."/>
        </authorList>
    </citation>
    <scope>NUCLEOTIDE SEQUENCE [LARGE SCALE GENOMIC DNA]</scope>
    <source>
        <strain evidence="3">Tucson 14030-0811.24</strain>
    </source>
</reference>
<sequence length="121" mass="13857">MAKLLNEVFCMSLHTAGFVIGVLGCIGSVLMMFIIGVALFGADELARSFAKDEMDKFEPVDESMQQREEHYHTILNIYIFRGIFSLYKHIQEIQKQEQPLNLQIDNEAAHPTDTYPIYSKL</sequence>
<dbReference type="EMBL" id="CH963846">
    <property type="protein sequence ID" value="KRF97578.1"/>
    <property type="molecule type" value="Genomic_DNA"/>
</dbReference>
<evidence type="ECO:0000313" key="2">
    <source>
        <dbReference type="EMBL" id="KRF97578.1"/>
    </source>
</evidence>
<keyword evidence="1" id="KW-0472">Membrane</keyword>
<organism evidence="2 3">
    <name type="scientific">Drosophila willistoni</name>
    <name type="common">Fruit fly</name>
    <dbReference type="NCBI Taxonomy" id="7260"/>
    <lineage>
        <taxon>Eukaryota</taxon>
        <taxon>Metazoa</taxon>
        <taxon>Ecdysozoa</taxon>
        <taxon>Arthropoda</taxon>
        <taxon>Hexapoda</taxon>
        <taxon>Insecta</taxon>
        <taxon>Pterygota</taxon>
        <taxon>Neoptera</taxon>
        <taxon>Endopterygota</taxon>
        <taxon>Diptera</taxon>
        <taxon>Brachycera</taxon>
        <taxon>Muscomorpha</taxon>
        <taxon>Ephydroidea</taxon>
        <taxon>Drosophilidae</taxon>
        <taxon>Drosophila</taxon>
        <taxon>Sophophora</taxon>
    </lineage>
</organism>